<dbReference type="PROSITE" id="PS50109">
    <property type="entry name" value="HIS_KIN"/>
    <property type="match status" value="1"/>
</dbReference>
<proteinExistence type="predicted"/>
<evidence type="ECO:0000256" key="1">
    <source>
        <dbReference type="ARBA" id="ARBA00000085"/>
    </source>
</evidence>
<dbReference type="HOGENOM" id="CLU_456210_0_0_10"/>
<dbReference type="Proteomes" id="UP000019423">
    <property type="component" value="Chromosome"/>
</dbReference>
<evidence type="ECO:0000259" key="8">
    <source>
        <dbReference type="PROSITE" id="PS50112"/>
    </source>
</evidence>
<dbReference type="Gene3D" id="1.10.287.130">
    <property type="match status" value="1"/>
</dbReference>
<keyword evidence="11" id="KW-1185">Reference proteome</keyword>
<feature type="domain" description="PAC" evidence="9">
    <location>
        <begin position="279"/>
        <end position="331"/>
    </location>
</feature>
<dbReference type="InterPro" id="IPR000014">
    <property type="entry name" value="PAS"/>
</dbReference>
<dbReference type="Gene3D" id="3.30.565.10">
    <property type="entry name" value="Histidine kinase-like ATPase, C-terminal domain"/>
    <property type="match status" value="1"/>
</dbReference>
<dbReference type="InterPro" id="IPR004358">
    <property type="entry name" value="Sig_transdc_His_kin-like_C"/>
</dbReference>
<dbReference type="STRING" id="1227739.Hsw_2734"/>
<dbReference type="Pfam" id="PF02518">
    <property type="entry name" value="HATPase_c"/>
    <property type="match status" value="1"/>
</dbReference>
<dbReference type="PANTHER" id="PTHR43304">
    <property type="entry name" value="PHYTOCHROME-LIKE PROTEIN CPH1"/>
    <property type="match status" value="1"/>
</dbReference>
<dbReference type="InterPro" id="IPR003661">
    <property type="entry name" value="HisK_dim/P_dom"/>
</dbReference>
<evidence type="ECO:0000256" key="4">
    <source>
        <dbReference type="ARBA" id="ARBA00022679"/>
    </source>
</evidence>
<keyword evidence="4 10" id="KW-0808">Transferase</keyword>
<dbReference type="InterPro" id="IPR003594">
    <property type="entry name" value="HATPase_dom"/>
</dbReference>
<evidence type="ECO:0000259" key="7">
    <source>
        <dbReference type="PROSITE" id="PS50109"/>
    </source>
</evidence>
<dbReference type="PROSITE" id="PS50112">
    <property type="entry name" value="PAS"/>
    <property type="match status" value="2"/>
</dbReference>
<dbReference type="InterPro" id="IPR000700">
    <property type="entry name" value="PAS-assoc_C"/>
</dbReference>
<dbReference type="PROSITE" id="PS50113">
    <property type="entry name" value="PAC"/>
    <property type="match status" value="1"/>
</dbReference>
<dbReference type="SMART" id="SM00387">
    <property type="entry name" value="HATPase_c"/>
    <property type="match status" value="1"/>
</dbReference>
<dbReference type="SUPFAM" id="SSF55785">
    <property type="entry name" value="PYP-like sensor domain (PAS domain)"/>
    <property type="match status" value="2"/>
</dbReference>
<dbReference type="InterPro" id="IPR035965">
    <property type="entry name" value="PAS-like_dom_sf"/>
</dbReference>
<dbReference type="FunFam" id="3.30.450.20:FF:000099">
    <property type="entry name" value="Sensory box sensor histidine kinase"/>
    <property type="match status" value="1"/>
</dbReference>
<dbReference type="NCBIfam" id="TIGR00229">
    <property type="entry name" value="sensory_box"/>
    <property type="match status" value="1"/>
</dbReference>
<sequence length="571" mass="64266">MSEAQQRRAAELARENEELRHQLLEAEELITAIRTGAVDALAVQSAEGPRIFTLQSADQGYRTLIEQMNEGALLLSQDATILYGNACLASLLGMQLHEVIGSSFERFVPKEFGRYWQLLFETGWSSKSKGEMPLLNREGVLKPLLFSMNVLSFNEVPVLAVILTDVSAQEEIRHIQAQVEKQNVLLMRKSNELKQQEAEHSAITKAAAEATRMLEGIPQIAWTADPAGHITYLNQQWFYYAGCNNPEEISRQLNARMHPDDLAAASARWQNSLRTGHALEMECRLLNRGGEYRWMLGRALPSRNEQGDIIQWIGTYTDMHEHKLAQERIDQAQRQLQENNERLTRANVDLDNFIYTASHDLKAPINNIEGLLHALLPELTDVPLASGQVPLLLGMMQESVDRFKRTIEHLTEVTKLQKENDQPVAVVDLATVIQEISLDLASLLAEAAGQVQVTVDACPTVSFSEKNMRSILYNLLSNALKYRSPDRLTHIVIQCQSHDEDVVLTVQDNGLGIREAFQPKLFTMFQRFHDHVEGSGIGLYMVKKMVENAGGRIEVKSTEGVGSKFTVYLKR</sequence>
<protein>
    <recommendedName>
        <fullName evidence="2">histidine kinase</fullName>
        <ecNumber evidence="2">2.7.13.3</ecNumber>
    </recommendedName>
</protein>
<evidence type="ECO:0000256" key="5">
    <source>
        <dbReference type="ARBA" id="ARBA00022777"/>
    </source>
</evidence>
<dbReference type="FunFam" id="3.30.565.10:FF:000006">
    <property type="entry name" value="Sensor histidine kinase WalK"/>
    <property type="match status" value="1"/>
</dbReference>
<reference evidence="10 11" key="1">
    <citation type="submission" date="2014-01" db="EMBL/GenBank/DDBJ databases">
        <title>Complete genome sequence of ionizing-radiation resistance bacterium Hymenobacter swuensis DY53.</title>
        <authorList>
            <person name="Jung J.-H."/>
            <person name="Jeong S.-W."/>
            <person name="Joe M.-H."/>
            <person name="Cho y.-j."/>
            <person name="Kim M.-K."/>
            <person name="Lim S.-Y."/>
        </authorList>
    </citation>
    <scope>NUCLEOTIDE SEQUENCE [LARGE SCALE GENOMIC DNA]</scope>
    <source>
        <strain evidence="10 11">DY53</strain>
    </source>
</reference>
<dbReference type="AlphaFoldDB" id="W8EYY3"/>
<keyword evidence="6" id="KW-0175">Coiled coil</keyword>
<feature type="domain" description="PAS" evidence="8">
    <location>
        <begin position="206"/>
        <end position="276"/>
    </location>
</feature>
<dbReference type="SUPFAM" id="SSF47384">
    <property type="entry name" value="Homodimeric domain of signal transducing histidine kinase"/>
    <property type="match status" value="1"/>
</dbReference>
<dbReference type="RefSeq" id="WP_052346475.1">
    <property type="nucleotide sequence ID" value="NZ_CP007145.1"/>
</dbReference>
<feature type="coiled-coil region" evidence="6">
    <location>
        <begin position="2"/>
        <end position="29"/>
    </location>
</feature>
<name>W8EYY3_9BACT</name>
<dbReference type="Pfam" id="PF13426">
    <property type="entry name" value="PAS_9"/>
    <property type="match status" value="1"/>
</dbReference>
<evidence type="ECO:0000313" key="11">
    <source>
        <dbReference type="Proteomes" id="UP000019423"/>
    </source>
</evidence>
<evidence type="ECO:0000256" key="3">
    <source>
        <dbReference type="ARBA" id="ARBA00022553"/>
    </source>
</evidence>
<evidence type="ECO:0000313" key="10">
    <source>
        <dbReference type="EMBL" id="AHJ98329.1"/>
    </source>
</evidence>
<dbReference type="OrthoDB" id="9766459at2"/>
<dbReference type="Gene3D" id="3.30.450.20">
    <property type="entry name" value="PAS domain"/>
    <property type="match status" value="2"/>
</dbReference>
<dbReference type="Pfam" id="PF08447">
    <property type="entry name" value="PAS_3"/>
    <property type="match status" value="1"/>
</dbReference>
<evidence type="ECO:0000256" key="6">
    <source>
        <dbReference type="SAM" id="Coils"/>
    </source>
</evidence>
<dbReference type="PATRIC" id="fig|1227739.3.peg.2921"/>
<dbReference type="CDD" id="cd00082">
    <property type="entry name" value="HisKA"/>
    <property type="match status" value="1"/>
</dbReference>
<dbReference type="InterPro" id="IPR036890">
    <property type="entry name" value="HATPase_C_sf"/>
</dbReference>
<feature type="domain" description="Histidine kinase" evidence="7">
    <location>
        <begin position="356"/>
        <end position="571"/>
    </location>
</feature>
<keyword evidence="5 10" id="KW-0418">Kinase</keyword>
<dbReference type="KEGG" id="hsw:Hsw_2734"/>
<comment type="catalytic activity">
    <reaction evidence="1">
        <text>ATP + protein L-histidine = ADP + protein N-phospho-L-histidine.</text>
        <dbReference type="EC" id="2.7.13.3"/>
    </reaction>
</comment>
<feature type="coiled-coil region" evidence="6">
    <location>
        <begin position="322"/>
        <end position="349"/>
    </location>
</feature>
<evidence type="ECO:0000259" key="9">
    <source>
        <dbReference type="PROSITE" id="PS50113"/>
    </source>
</evidence>
<dbReference type="PANTHER" id="PTHR43304:SF1">
    <property type="entry name" value="PAC DOMAIN-CONTAINING PROTEIN"/>
    <property type="match status" value="1"/>
</dbReference>
<dbReference type="InterPro" id="IPR001610">
    <property type="entry name" value="PAC"/>
</dbReference>
<dbReference type="GO" id="GO:0000155">
    <property type="term" value="F:phosphorelay sensor kinase activity"/>
    <property type="evidence" value="ECO:0007669"/>
    <property type="project" value="InterPro"/>
</dbReference>
<dbReference type="InterPro" id="IPR005467">
    <property type="entry name" value="His_kinase_dom"/>
</dbReference>
<dbReference type="PRINTS" id="PR00344">
    <property type="entry name" value="BCTRLSENSOR"/>
</dbReference>
<gene>
    <name evidence="10" type="ORF">Hsw_2734</name>
</gene>
<feature type="domain" description="PAS" evidence="8">
    <location>
        <begin position="57"/>
        <end position="111"/>
    </location>
</feature>
<keyword evidence="3" id="KW-0597">Phosphoprotein</keyword>
<accession>W8EYY3</accession>
<dbReference type="InterPro" id="IPR052162">
    <property type="entry name" value="Sensor_kinase/Photoreceptor"/>
</dbReference>
<dbReference type="EMBL" id="CP007145">
    <property type="protein sequence ID" value="AHJ98329.1"/>
    <property type="molecule type" value="Genomic_DNA"/>
</dbReference>
<dbReference type="SMART" id="SM00091">
    <property type="entry name" value="PAS"/>
    <property type="match status" value="2"/>
</dbReference>
<organism evidence="10 11">
    <name type="scientific">Hymenobacter swuensis DY53</name>
    <dbReference type="NCBI Taxonomy" id="1227739"/>
    <lineage>
        <taxon>Bacteria</taxon>
        <taxon>Pseudomonadati</taxon>
        <taxon>Bacteroidota</taxon>
        <taxon>Cytophagia</taxon>
        <taxon>Cytophagales</taxon>
        <taxon>Hymenobacteraceae</taxon>
        <taxon>Hymenobacter</taxon>
    </lineage>
</organism>
<dbReference type="InterPro" id="IPR013655">
    <property type="entry name" value="PAS_fold_3"/>
</dbReference>
<dbReference type="CDD" id="cd00130">
    <property type="entry name" value="PAS"/>
    <property type="match status" value="1"/>
</dbReference>
<dbReference type="SMART" id="SM00388">
    <property type="entry name" value="HisKA"/>
    <property type="match status" value="1"/>
</dbReference>
<dbReference type="eggNOG" id="COG4251">
    <property type="taxonomic scope" value="Bacteria"/>
</dbReference>
<evidence type="ECO:0000256" key="2">
    <source>
        <dbReference type="ARBA" id="ARBA00012438"/>
    </source>
</evidence>
<dbReference type="SMART" id="SM00086">
    <property type="entry name" value="PAC"/>
    <property type="match status" value="2"/>
</dbReference>
<dbReference type="EC" id="2.7.13.3" evidence="2"/>
<dbReference type="SUPFAM" id="SSF55874">
    <property type="entry name" value="ATPase domain of HSP90 chaperone/DNA topoisomerase II/histidine kinase"/>
    <property type="match status" value="1"/>
</dbReference>
<dbReference type="InterPro" id="IPR036097">
    <property type="entry name" value="HisK_dim/P_sf"/>
</dbReference>